<evidence type="ECO:0000256" key="1">
    <source>
        <dbReference type="SAM" id="MobiDB-lite"/>
    </source>
</evidence>
<keyword evidence="3" id="KW-1185">Reference proteome</keyword>
<organism evidence="2 3">
    <name type="scientific">Favolaschia claudopus</name>
    <dbReference type="NCBI Taxonomy" id="2862362"/>
    <lineage>
        <taxon>Eukaryota</taxon>
        <taxon>Fungi</taxon>
        <taxon>Dikarya</taxon>
        <taxon>Basidiomycota</taxon>
        <taxon>Agaricomycotina</taxon>
        <taxon>Agaricomycetes</taxon>
        <taxon>Agaricomycetidae</taxon>
        <taxon>Agaricales</taxon>
        <taxon>Marasmiineae</taxon>
        <taxon>Mycenaceae</taxon>
        <taxon>Favolaschia</taxon>
    </lineage>
</organism>
<reference evidence="2 3" key="1">
    <citation type="journal article" date="2024" name="J Genomics">
        <title>Draft genome sequencing and assembly of Favolaschia claudopus CIRM-BRFM 2984 isolated from oak limbs.</title>
        <authorList>
            <person name="Navarro D."/>
            <person name="Drula E."/>
            <person name="Chaduli D."/>
            <person name="Cazenave R."/>
            <person name="Ahrendt S."/>
            <person name="Wang J."/>
            <person name="Lipzen A."/>
            <person name="Daum C."/>
            <person name="Barry K."/>
            <person name="Grigoriev I.V."/>
            <person name="Favel A."/>
            <person name="Rosso M.N."/>
            <person name="Martin F."/>
        </authorList>
    </citation>
    <scope>NUCLEOTIDE SEQUENCE [LARGE SCALE GENOMIC DNA]</scope>
    <source>
        <strain evidence="2 3">CIRM-BRFM 2984</strain>
    </source>
</reference>
<gene>
    <name evidence="2" type="ORF">R3P38DRAFT_3539598</name>
</gene>
<sequence>MSSSVASSLSHTVDGSTAMHLLPSRRSSTFTRRKSGGGGGEELCCDIPAASLVSRSCRRAGGGEELGKGGVDFPRRALPRYVESRLAIGDALPKRIQVHLARPPASIALSAATRVTSPVFPPPPSLLPSFSSATHASARRRRSRYGQLGGQSVYRWSVKRSSEKGISGASDRWLEEVMIMVMVLNHAEMKGEDEGGMNPIYVPYRQPQALRAGGEGGHGNVSVPVDAGGILGGGSWSLIIASSCIPFPCVGIGNVMDHARLEGFIACESLKHTENEGIGDNLKKDSIRRSYFDARI</sequence>
<dbReference type="EMBL" id="JAWWNJ010000037">
    <property type="protein sequence ID" value="KAK7022511.1"/>
    <property type="molecule type" value="Genomic_DNA"/>
</dbReference>
<dbReference type="AlphaFoldDB" id="A0AAW0BA14"/>
<evidence type="ECO:0000313" key="2">
    <source>
        <dbReference type="EMBL" id="KAK7022511.1"/>
    </source>
</evidence>
<dbReference type="Proteomes" id="UP001362999">
    <property type="component" value="Unassembled WGS sequence"/>
</dbReference>
<protein>
    <submittedName>
        <fullName evidence="2">Uncharacterized protein</fullName>
    </submittedName>
</protein>
<comment type="caution">
    <text evidence="2">The sequence shown here is derived from an EMBL/GenBank/DDBJ whole genome shotgun (WGS) entry which is preliminary data.</text>
</comment>
<name>A0AAW0BA14_9AGAR</name>
<feature type="region of interest" description="Disordered" evidence="1">
    <location>
        <begin position="16"/>
        <end position="40"/>
    </location>
</feature>
<evidence type="ECO:0000313" key="3">
    <source>
        <dbReference type="Proteomes" id="UP001362999"/>
    </source>
</evidence>
<proteinExistence type="predicted"/>
<accession>A0AAW0BA14</accession>